<keyword evidence="1" id="KW-0812">Transmembrane</keyword>
<keyword evidence="1" id="KW-0472">Membrane</keyword>
<organism evidence="3 4">
    <name type="scientific">Dendrobium thyrsiflorum</name>
    <name type="common">Pinecone-like raceme dendrobium</name>
    <name type="synonym">Orchid</name>
    <dbReference type="NCBI Taxonomy" id="117978"/>
    <lineage>
        <taxon>Eukaryota</taxon>
        <taxon>Viridiplantae</taxon>
        <taxon>Streptophyta</taxon>
        <taxon>Embryophyta</taxon>
        <taxon>Tracheophyta</taxon>
        <taxon>Spermatophyta</taxon>
        <taxon>Magnoliopsida</taxon>
        <taxon>Liliopsida</taxon>
        <taxon>Asparagales</taxon>
        <taxon>Orchidaceae</taxon>
        <taxon>Epidendroideae</taxon>
        <taxon>Malaxideae</taxon>
        <taxon>Dendrobiinae</taxon>
        <taxon>Dendrobium</taxon>
    </lineage>
</organism>
<comment type="caution">
    <text evidence="3">The sequence shown here is derived from an EMBL/GenBank/DDBJ whole genome shotgun (WGS) entry which is preliminary data.</text>
</comment>
<gene>
    <name evidence="3" type="ORF">M5K25_013059</name>
</gene>
<evidence type="ECO:0000313" key="4">
    <source>
        <dbReference type="Proteomes" id="UP001552299"/>
    </source>
</evidence>
<proteinExistence type="predicted"/>
<dbReference type="Proteomes" id="UP001552299">
    <property type="component" value="Unassembled WGS sequence"/>
</dbReference>
<name>A0ABD0UYU5_DENTH</name>
<evidence type="ECO:0000256" key="1">
    <source>
        <dbReference type="SAM" id="Phobius"/>
    </source>
</evidence>
<keyword evidence="1" id="KW-1133">Transmembrane helix</keyword>
<feature type="transmembrane region" description="Helical" evidence="1">
    <location>
        <begin position="244"/>
        <end position="261"/>
    </location>
</feature>
<dbReference type="EMBL" id="JANQDX010000010">
    <property type="protein sequence ID" value="KAL0917950.1"/>
    <property type="molecule type" value="Genomic_DNA"/>
</dbReference>
<reference evidence="3 4" key="1">
    <citation type="journal article" date="2024" name="Plant Biotechnol. J.">
        <title>Dendrobium thyrsiflorum genome and its molecular insights into genes involved in important horticultural traits.</title>
        <authorList>
            <person name="Chen B."/>
            <person name="Wang J.Y."/>
            <person name="Zheng P.J."/>
            <person name="Li K.L."/>
            <person name="Liang Y.M."/>
            <person name="Chen X.F."/>
            <person name="Zhang C."/>
            <person name="Zhao X."/>
            <person name="He X."/>
            <person name="Zhang G.Q."/>
            <person name="Liu Z.J."/>
            <person name="Xu Q."/>
        </authorList>
    </citation>
    <scope>NUCLEOTIDE SEQUENCE [LARGE SCALE GENOMIC DNA]</scope>
    <source>
        <strain evidence="3">GZMU011</strain>
    </source>
</reference>
<dbReference type="Gene3D" id="3.30.750.160">
    <property type="match status" value="1"/>
</dbReference>
<accession>A0ABD0UYU5</accession>
<feature type="domain" description="DUF4743" evidence="2">
    <location>
        <begin position="145"/>
        <end position="173"/>
    </location>
</feature>
<keyword evidence="4" id="KW-1185">Reference proteome</keyword>
<sequence>MPQDPPKPKNTSANVDYNILSYLRKLPALLSIYDALIMKNCYFRRMISAGNNINSTVKNAYRRISVEKPYDGNSRVGTLVASVSPLAAAFAYANQLRAEVVVEHMVDMDMDMDMDMEEGHHKKVGVGSRGKKEYSASHRVKESVGLLFPVTSSFGKQILFSLERAAAPYFGIKEHRLNVTIKVPFAPPTIQCHHSTVPKPTTVPAFHCAEPSYRNSALCRGVAGVTGETTGGTPGAADPTIDCIFSIICIIIFIICNCIIFPDITFMASIPTGVGSTLGALPPTGATLSGSSEILIGCDD</sequence>
<dbReference type="AlphaFoldDB" id="A0ABD0UYU5"/>
<evidence type="ECO:0000259" key="2">
    <source>
        <dbReference type="Pfam" id="PF15916"/>
    </source>
</evidence>
<dbReference type="InterPro" id="IPR031804">
    <property type="entry name" value="DUF4743"/>
</dbReference>
<evidence type="ECO:0000313" key="3">
    <source>
        <dbReference type="EMBL" id="KAL0917950.1"/>
    </source>
</evidence>
<dbReference type="Pfam" id="PF15916">
    <property type="entry name" value="DUF4743"/>
    <property type="match status" value="1"/>
</dbReference>
<protein>
    <recommendedName>
        <fullName evidence="2">DUF4743 domain-containing protein</fullName>
    </recommendedName>
</protein>